<evidence type="ECO:0000313" key="13">
    <source>
        <dbReference type="Proteomes" id="UP000184148"/>
    </source>
</evidence>
<dbReference type="InterPro" id="IPR011763">
    <property type="entry name" value="COA_CT_C"/>
</dbReference>
<keyword evidence="6 10" id="KW-0067">ATP-binding</keyword>
<keyword evidence="8 10" id="KW-0275">Fatty acid biosynthesis</keyword>
<dbReference type="InterPro" id="IPR029045">
    <property type="entry name" value="ClpP/crotonase-like_dom_sf"/>
</dbReference>
<evidence type="ECO:0000259" key="11">
    <source>
        <dbReference type="PROSITE" id="PS50989"/>
    </source>
</evidence>
<evidence type="ECO:0000256" key="4">
    <source>
        <dbReference type="ARBA" id="ARBA00022741"/>
    </source>
</evidence>
<dbReference type="PANTHER" id="PTHR42853:SF3">
    <property type="entry name" value="ACETYL-COENZYME A CARBOXYLASE CARBOXYL TRANSFERASE SUBUNIT ALPHA, CHLOROPLASTIC"/>
    <property type="match status" value="1"/>
</dbReference>
<dbReference type="AlphaFoldDB" id="A0A1M4YPV7"/>
<dbReference type="Gene3D" id="3.90.226.10">
    <property type="entry name" value="2-enoyl-CoA Hydratase, Chain A, domain 1"/>
    <property type="match status" value="1"/>
</dbReference>
<protein>
    <recommendedName>
        <fullName evidence="10">Acetyl-coenzyme A carboxylase carboxyl transferase subunit alpha</fullName>
        <shortName evidence="10">ACCase subunit alpha</shortName>
        <shortName evidence="10">Acetyl-CoA carboxylase carboxyltransferase subunit alpha</shortName>
        <ecNumber evidence="10">2.1.3.15</ecNumber>
    </recommendedName>
</protein>
<evidence type="ECO:0000256" key="3">
    <source>
        <dbReference type="ARBA" id="ARBA00022679"/>
    </source>
</evidence>
<dbReference type="STRING" id="1121429.SAMN02745133_01771"/>
<dbReference type="GO" id="GO:2001295">
    <property type="term" value="P:malonyl-CoA biosynthetic process"/>
    <property type="evidence" value="ECO:0007669"/>
    <property type="project" value="UniProtKB-UniRule"/>
</dbReference>
<dbReference type="OrthoDB" id="9808023at2"/>
<dbReference type="SUPFAM" id="SSF52096">
    <property type="entry name" value="ClpP/crotonase"/>
    <property type="match status" value="1"/>
</dbReference>
<dbReference type="PROSITE" id="PS50989">
    <property type="entry name" value="COA_CT_CTER"/>
    <property type="match status" value="1"/>
</dbReference>
<dbReference type="NCBIfam" id="NF041504">
    <property type="entry name" value="AccA_sub"/>
    <property type="match status" value="1"/>
</dbReference>
<keyword evidence="3 10" id="KW-0808">Transferase</keyword>
<comment type="subcellular location">
    <subcellularLocation>
        <location evidence="10">Cytoplasm</location>
    </subcellularLocation>
</comment>
<keyword evidence="4 10" id="KW-0547">Nucleotide-binding</keyword>
<evidence type="ECO:0000256" key="9">
    <source>
        <dbReference type="ARBA" id="ARBA00049152"/>
    </source>
</evidence>
<dbReference type="GO" id="GO:0016743">
    <property type="term" value="F:carboxyl- or carbamoyltransferase activity"/>
    <property type="evidence" value="ECO:0007669"/>
    <property type="project" value="UniProtKB-UniRule"/>
</dbReference>
<evidence type="ECO:0000256" key="6">
    <source>
        <dbReference type="ARBA" id="ARBA00022840"/>
    </source>
</evidence>
<evidence type="ECO:0000256" key="10">
    <source>
        <dbReference type="HAMAP-Rule" id="MF_00823"/>
    </source>
</evidence>
<evidence type="ECO:0000256" key="2">
    <source>
        <dbReference type="ARBA" id="ARBA00022516"/>
    </source>
</evidence>
<feature type="domain" description="CoA carboxyltransferase C-terminal" evidence="11">
    <location>
        <begin position="36"/>
        <end position="290"/>
    </location>
</feature>
<comment type="similarity">
    <text evidence="10">Belongs to the AccA family.</text>
</comment>
<name>A0A1M4YPV7_9FIRM</name>
<dbReference type="PRINTS" id="PR01069">
    <property type="entry name" value="ACCCTRFRASEA"/>
</dbReference>
<dbReference type="GO" id="GO:0006633">
    <property type="term" value="P:fatty acid biosynthetic process"/>
    <property type="evidence" value="ECO:0007669"/>
    <property type="project" value="UniProtKB-KW"/>
</dbReference>
<dbReference type="EMBL" id="FQUY01000011">
    <property type="protein sequence ID" value="SHF07889.1"/>
    <property type="molecule type" value="Genomic_DNA"/>
</dbReference>
<evidence type="ECO:0000256" key="1">
    <source>
        <dbReference type="ARBA" id="ARBA00004956"/>
    </source>
</evidence>
<sequence length="314" mass="34596">MALDFERPLLELEAKIEELKRFTKEKGIDFSDEIAMLEKKSRDMKENIFHNLTPWQKVQIARHAARPNTLDYIKALFTDFLELHGDRLYGDDPAVIGGIARYKGIPVTVMGHLKGHDTKENVQRNFGMAHPEGFRKALRLMKQAEKFGRPVICFIDTAGAYCGMGAEERGQGEAIARNLMVMSALKTPVIAAVIGEGGSGGALALGVANRILMQEHAIFSVSSPEAAASILWKDGSKAKEAAEALNLTAQDLLRLGVIDEIVPEPLGGAHSDLTATYHLMDEALERHLKELLEQSTEELVEARYAKFRAMGQTG</sequence>
<evidence type="ECO:0000256" key="8">
    <source>
        <dbReference type="ARBA" id="ARBA00023160"/>
    </source>
</evidence>
<keyword evidence="2 10" id="KW-0444">Lipid biosynthesis</keyword>
<reference evidence="13" key="1">
    <citation type="submission" date="2016-11" db="EMBL/GenBank/DDBJ databases">
        <authorList>
            <person name="Varghese N."/>
            <person name="Submissions S."/>
        </authorList>
    </citation>
    <scope>NUCLEOTIDE SEQUENCE [LARGE SCALE GENOMIC DNA]</scope>
    <source>
        <strain evidence="13">DSM 12395</strain>
    </source>
</reference>
<dbReference type="GO" id="GO:0003989">
    <property type="term" value="F:acetyl-CoA carboxylase activity"/>
    <property type="evidence" value="ECO:0007669"/>
    <property type="project" value="InterPro"/>
</dbReference>
<keyword evidence="5 10" id="KW-0276">Fatty acid metabolism</keyword>
<organism evidence="12 13">
    <name type="scientific">Desulforamulus putei DSM 12395</name>
    <dbReference type="NCBI Taxonomy" id="1121429"/>
    <lineage>
        <taxon>Bacteria</taxon>
        <taxon>Bacillati</taxon>
        <taxon>Bacillota</taxon>
        <taxon>Clostridia</taxon>
        <taxon>Eubacteriales</taxon>
        <taxon>Peptococcaceae</taxon>
        <taxon>Desulforamulus</taxon>
    </lineage>
</organism>
<dbReference type="GO" id="GO:0005524">
    <property type="term" value="F:ATP binding"/>
    <property type="evidence" value="ECO:0007669"/>
    <property type="project" value="UniProtKB-KW"/>
</dbReference>
<comment type="subunit">
    <text evidence="10">Acetyl-CoA carboxylase is a heterohexamer composed of biotin carboxyl carrier protein (AccB), biotin carboxylase (AccC) and two subunits each of ACCase subunit alpha (AccA) and ACCase subunit beta (AccD).</text>
</comment>
<dbReference type="InterPro" id="IPR001095">
    <property type="entry name" value="Acetyl_CoA_COase_a_su"/>
</dbReference>
<comment type="pathway">
    <text evidence="1 10">Lipid metabolism; malonyl-CoA biosynthesis; malonyl-CoA from acetyl-CoA: step 1/1.</text>
</comment>
<accession>A0A1M4YPV7</accession>
<comment type="function">
    <text evidence="10">Component of the acetyl coenzyme A carboxylase (ACC) complex. First, biotin carboxylase catalyzes the carboxylation of biotin on its carrier protein (BCCP) and then the CO(2) group is transferred by the carboxyltransferase to acetyl-CoA to form malonyl-CoA.</text>
</comment>
<evidence type="ECO:0000313" key="12">
    <source>
        <dbReference type="EMBL" id="SHF07889.1"/>
    </source>
</evidence>
<proteinExistence type="inferred from homology"/>
<dbReference type="RefSeq" id="WP_073238827.1">
    <property type="nucleotide sequence ID" value="NZ_FQUY01000011.1"/>
</dbReference>
<dbReference type="HAMAP" id="MF_00823">
    <property type="entry name" value="AcetylCoA_CT_alpha"/>
    <property type="match status" value="1"/>
</dbReference>
<dbReference type="Pfam" id="PF03255">
    <property type="entry name" value="ACCA"/>
    <property type="match status" value="1"/>
</dbReference>
<gene>
    <name evidence="10" type="primary">accA</name>
    <name evidence="12" type="ORF">SAMN02745133_01771</name>
</gene>
<dbReference type="GO" id="GO:0009317">
    <property type="term" value="C:acetyl-CoA carboxylase complex"/>
    <property type="evidence" value="ECO:0007669"/>
    <property type="project" value="InterPro"/>
</dbReference>
<dbReference type="EC" id="2.1.3.15" evidence="10"/>
<keyword evidence="7 10" id="KW-0443">Lipid metabolism</keyword>
<comment type="catalytic activity">
    <reaction evidence="9 10">
        <text>N(6)-carboxybiotinyl-L-lysyl-[protein] + acetyl-CoA = N(6)-biotinyl-L-lysyl-[protein] + malonyl-CoA</text>
        <dbReference type="Rhea" id="RHEA:54728"/>
        <dbReference type="Rhea" id="RHEA-COMP:10505"/>
        <dbReference type="Rhea" id="RHEA-COMP:10506"/>
        <dbReference type="ChEBI" id="CHEBI:57288"/>
        <dbReference type="ChEBI" id="CHEBI:57384"/>
        <dbReference type="ChEBI" id="CHEBI:83144"/>
        <dbReference type="ChEBI" id="CHEBI:83145"/>
        <dbReference type="EC" id="2.1.3.15"/>
    </reaction>
</comment>
<evidence type="ECO:0000256" key="5">
    <source>
        <dbReference type="ARBA" id="ARBA00022832"/>
    </source>
</evidence>
<dbReference type="NCBIfam" id="TIGR00513">
    <property type="entry name" value="accA"/>
    <property type="match status" value="1"/>
</dbReference>
<evidence type="ECO:0000256" key="7">
    <source>
        <dbReference type="ARBA" id="ARBA00023098"/>
    </source>
</evidence>
<dbReference type="PANTHER" id="PTHR42853">
    <property type="entry name" value="ACETYL-COENZYME A CARBOXYLASE CARBOXYL TRANSFERASE SUBUNIT ALPHA"/>
    <property type="match status" value="1"/>
</dbReference>
<dbReference type="Proteomes" id="UP000184148">
    <property type="component" value="Unassembled WGS sequence"/>
</dbReference>
<keyword evidence="10" id="KW-0963">Cytoplasm</keyword>
<dbReference type="NCBIfam" id="NF004344">
    <property type="entry name" value="PRK05724.1"/>
    <property type="match status" value="1"/>
</dbReference>
<keyword evidence="13" id="KW-1185">Reference proteome</keyword>
<dbReference type="UniPathway" id="UPA00655">
    <property type="reaction ID" value="UER00711"/>
</dbReference>